<reference evidence="1 7" key="3">
    <citation type="journal article" date="2016" name="PeerJ">
        <title>Genome sequencing and analysis of the first complete genome of Lactobacillus kunkeei strain MP2, an Apis mellifera gut isolate.</title>
        <authorList>
            <person name="Asenjo F."/>
            <person name="Olmos A."/>
            <person name="Henriquez-Piskulich P."/>
            <person name="Polanco V."/>
            <person name="Aldea P."/>
            <person name="Ugalde J.A."/>
            <person name="Trombert A.N."/>
        </authorList>
    </citation>
    <scope>NUCLEOTIDE SEQUENCE [LARGE SCALE GENOMIC DNA]</scope>
    <source>
        <strain evidence="1 7">MP2</strain>
    </source>
</reference>
<evidence type="ECO:0008006" key="9">
    <source>
        <dbReference type="Google" id="ProtNLM"/>
    </source>
</evidence>
<dbReference type="Proteomes" id="UP000186588">
    <property type="component" value="Unassembled WGS sequence"/>
</dbReference>
<dbReference type="Gene3D" id="3.30.70.120">
    <property type="match status" value="1"/>
</dbReference>
<evidence type="ECO:0000313" key="6">
    <source>
        <dbReference type="Proteomes" id="UP000050269"/>
    </source>
</evidence>
<proteinExistence type="predicted"/>
<dbReference type="EMBL" id="BDDX01000008">
    <property type="protein sequence ID" value="GAT90736.1"/>
    <property type="molecule type" value="Genomic_DNA"/>
</dbReference>
<evidence type="ECO:0000313" key="2">
    <source>
        <dbReference type="EMBL" id="GAT90736.1"/>
    </source>
</evidence>
<dbReference type="PANTHER" id="PTHR38456:SF1">
    <property type="entry name" value="CYCLIC DI-AMP RECEPTOR A"/>
    <property type="match status" value="1"/>
</dbReference>
<dbReference type="OrthoDB" id="9794275at2"/>
<reference evidence="5 6" key="1">
    <citation type="journal article" date="2015" name="Genome Biol. Evol.">
        <title>Functionally Structured Genomes in Lactobacillus kunkeei Colonizing the Honey Crop and Food Products of Honeybees and Stingless Bees.</title>
        <authorList>
            <person name="Tamarit D."/>
            <person name="Ellegaard K.M."/>
            <person name="Wikander J."/>
            <person name="Olofsson T."/>
            <person name="Vasquez A."/>
            <person name="Andersson S.G."/>
        </authorList>
    </citation>
    <scope>NUCLEOTIDE SEQUENCE [LARGE SCALE GENOMIC DNA]</scope>
    <source>
        <strain evidence="3 5">LAko</strain>
        <strain evidence="4 6">LMbo</strain>
    </source>
</reference>
<gene>
    <name evidence="1" type="ORF">APS55_00910</name>
    <name evidence="2" type="ORF">FF306_00845</name>
    <name evidence="3" type="ORF">RZ71_11890</name>
    <name evidence="4" type="ORF">RZ78_08540</name>
</gene>
<dbReference type="InterPro" id="IPR010375">
    <property type="entry name" value="CdAMP_rec"/>
</dbReference>
<evidence type="ECO:0000313" key="4">
    <source>
        <dbReference type="EMBL" id="KPN83388.1"/>
    </source>
</evidence>
<evidence type="ECO:0000313" key="1">
    <source>
        <dbReference type="EMBL" id="ALJ30885.1"/>
    </source>
</evidence>
<dbReference type="Proteomes" id="UP000067203">
    <property type="component" value="Chromosome"/>
</dbReference>
<dbReference type="EMBL" id="JXDF01000012">
    <property type="protein sequence ID" value="KPN83388.1"/>
    <property type="molecule type" value="Genomic_DNA"/>
</dbReference>
<evidence type="ECO:0000313" key="7">
    <source>
        <dbReference type="Proteomes" id="UP000067203"/>
    </source>
</evidence>
<dbReference type="Proteomes" id="UP000050269">
    <property type="component" value="Unassembled WGS sequence"/>
</dbReference>
<sequence length="108" mass="12030">MKLLIVIVQNKDANKLQNAFAKNNVHQTKLSTTGGFLKSGNTTFMIGIEDERVNDVLDIIKKVSSKREQYMTPPVNLDGGVSDSSYPVKIEVGGATVMEMPMDNFYRF</sequence>
<dbReference type="STRING" id="148814.APS55_00910"/>
<accession>A0A087ENV5</accession>
<evidence type="ECO:0000313" key="3">
    <source>
        <dbReference type="EMBL" id="KOY76736.1"/>
    </source>
</evidence>
<dbReference type="RefSeq" id="WP_034531916.1">
    <property type="nucleotide sequence ID" value="NZ_BAABVW010000044.1"/>
</dbReference>
<protein>
    <recommendedName>
        <fullName evidence="9">Protein from nitrogen regulatory protein P-II (GLNB) family</fullName>
    </recommendedName>
</protein>
<reference evidence="2 8" key="4">
    <citation type="journal article" date="2016" name="Syst. Appl. Microbiol.">
        <title>Genomic characterization of a fructophilic bee symbiont Lactobacillus kunkeei reveals its niche-specific adaptation.</title>
        <authorList>
            <person name="Maeno S."/>
            <person name="Tanizawa Y."/>
            <person name="Kanesaki Y."/>
            <person name="Kubota E."/>
            <person name="Kumar H."/>
            <person name="Dicks L."/>
            <person name="Salminen S."/>
            <person name="Nakagawa J."/>
            <person name="Arita M."/>
            <person name="Endo A."/>
        </authorList>
    </citation>
    <scope>NUCLEOTIDE SEQUENCE [LARGE SCALE GENOMIC DNA]</scope>
    <source>
        <strain evidence="2 8">FF30-6</strain>
    </source>
</reference>
<dbReference type="GeneID" id="66348529"/>
<dbReference type="PANTHER" id="PTHR38456">
    <property type="entry name" value="CYCLIC DI-AMP RECEPTOR A"/>
    <property type="match status" value="1"/>
</dbReference>
<dbReference type="EMBL" id="JXCY01000004">
    <property type="protein sequence ID" value="KOY76736.1"/>
    <property type="molecule type" value="Genomic_DNA"/>
</dbReference>
<organism evidence="4 6">
    <name type="scientific">Apilactobacillus kunkeei</name>
    <dbReference type="NCBI Taxonomy" id="148814"/>
    <lineage>
        <taxon>Bacteria</taxon>
        <taxon>Bacillati</taxon>
        <taxon>Bacillota</taxon>
        <taxon>Bacilli</taxon>
        <taxon>Lactobacillales</taxon>
        <taxon>Lactobacillaceae</taxon>
        <taxon>Apilactobacillus</taxon>
    </lineage>
</organism>
<name>A0A087ENV5_9LACO</name>
<dbReference type="Pfam" id="PF06153">
    <property type="entry name" value="CdAMP_rec"/>
    <property type="match status" value="1"/>
</dbReference>
<dbReference type="eggNOG" id="COG3870">
    <property type="taxonomic scope" value="Bacteria"/>
</dbReference>
<dbReference type="InterPro" id="IPR015867">
    <property type="entry name" value="N-reg_PII/ATP_PRibTrfase_C"/>
</dbReference>
<keyword evidence="5" id="KW-1185">Reference proteome</keyword>
<dbReference type="KEGG" id="lku:APS55_00910"/>
<dbReference type="InterPro" id="IPR011322">
    <property type="entry name" value="N-reg_PII-like_a/b"/>
</dbReference>
<evidence type="ECO:0000313" key="5">
    <source>
        <dbReference type="Proteomes" id="UP000037778"/>
    </source>
</evidence>
<dbReference type="SUPFAM" id="SSF54913">
    <property type="entry name" value="GlnB-like"/>
    <property type="match status" value="1"/>
</dbReference>
<evidence type="ECO:0000313" key="8">
    <source>
        <dbReference type="Proteomes" id="UP000186588"/>
    </source>
</evidence>
<reference evidence="7" key="2">
    <citation type="submission" date="2015-10" db="EMBL/GenBank/DDBJ databases">
        <title>Bioinformatic analysis of the first complete genome sequence of Lactobacillus kunkeei strain MP2, an Apis mellifera gut isolate.</title>
        <authorList>
            <person name="Asenjo F."/>
            <person name="Olmos A."/>
            <person name="Henriquez-Piskulich P."/>
            <person name="Aldea P."/>
            <person name="Ugalde J.A."/>
            <person name="Trombert A.N."/>
        </authorList>
    </citation>
    <scope>NUCLEOTIDE SEQUENCE [LARGE SCALE GENOMIC DNA]</scope>
    <source>
        <strain evidence="7">MP2</strain>
    </source>
</reference>
<dbReference type="AlphaFoldDB" id="A0A087ENV5"/>
<dbReference type="EMBL" id="CP012920">
    <property type="protein sequence ID" value="ALJ30885.1"/>
    <property type="molecule type" value="Genomic_DNA"/>
</dbReference>
<dbReference type="PATRIC" id="fig|148814.10.peg.387"/>
<dbReference type="Proteomes" id="UP000037778">
    <property type="component" value="Unassembled WGS sequence"/>
</dbReference>